<feature type="domain" description="HTH gntR-type" evidence="4">
    <location>
        <begin position="2"/>
        <end position="70"/>
    </location>
</feature>
<accession>A0A0R2B6K2</accession>
<dbReference type="Gene3D" id="1.10.10.10">
    <property type="entry name" value="Winged helix-like DNA-binding domain superfamily/Winged helix DNA-binding domain"/>
    <property type="match status" value="1"/>
</dbReference>
<dbReference type="Pfam" id="PF00392">
    <property type="entry name" value="GntR"/>
    <property type="match status" value="1"/>
</dbReference>
<dbReference type="GO" id="GO:0000976">
    <property type="term" value="F:transcription cis-regulatory region binding"/>
    <property type="evidence" value="ECO:0007669"/>
    <property type="project" value="TreeGrafter"/>
</dbReference>
<dbReference type="AlphaFoldDB" id="A0A0R2B6K2"/>
<keyword evidence="3" id="KW-0804">Transcription</keyword>
<evidence type="ECO:0000313" key="5">
    <source>
        <dbReference type="EMBL" id="KRM74993.1"/>
    </source>
</evidence>
<dbReference type="PANTHER" id="PTHR30146:SF150">
    <property type="entry name" value="ARABINOSE METABOLISM TRANSCRIPTIONAL REPRESSOR"/>
    <property type="match status" value="1"/>
</dbReference>
<evidence type="ECO:0000313" key="6">
    <source>
        <dbReference type="Proteomes" id="UP000051845"/>
    </source>
</evidence>
<comment type="caution">
    <text evidence="5">The sequence shown here is derived from an EMBL/GenBank/DDBJ whole genome shotgun (WGS) entry which is preliminary data.</text>
</comment>
<organism evidence="5 6">
    <name type="scientific">Secundilactobacillus collinoides DSM 20515 = JCM 1123</name>
    <dbReference type="NCBI Taxonomy" id="1423733"/>
    <lineage>
        <taxon>Bacteria</taxon>
        <taxon>Bacillati</taxon>
        <taxon>Bacillota</taxon>
        <taxon>Bacilli</taxon>
        <taxon>Lactobacillales</taxon>
        <taxon>Lactobacillaceae</taxon>
        <taxon>Secundilactobacillus</taxon>
    </lineage>
</organism>
<reference evidence="5 6" key="1">
    <citation type="journal article" date="2015" name="Genome Announc.">
        <title>Expanding the biotechnology potential of lactobacilli through comparative genomics of 213 strains and associated genera.</title>
        <authorList>
            <person name="Sun Z."/>
            <person name="Harris H.M."/>
            <person name="McCann A."/>
            <person name="Guo C."/>
            <person name="Argimon S."/>
            <person name="Zhang W."/>
            <person name="Yang X."/>
            <person name="Jeffery I.B."/>
            <person name="Cooney J.C."/>
            <person name="Kagawa T.F."/>
            <person name="Liu W."/>
            <person name="Song Y."/>
            <person name="Salvetti E."/>
            <person name="Wrobel A."/>
            <person name="Rasinkangas P."/>
            <person name="Parkhill J."/>
            <person name="Rea M.C."/>
            <person name="O'Sullivan O."/>
            <person name="Ritari J."/>
            <person name="Douillard F.P."/>
            <person name="Paul Ross R."/>
            <person name="Yang R."/>
            <person name="Briner A.E."/>
            <person name="Felis G.E."/>
            <person name="de Vos W.M."/>
            <person name="Barrangou R."/>
            <person name="Klaenhammer T.R."/>
            <person name="Caufield P.W."/>
            <person name="Cui Y."/>
            <person name="Zhang H."/>
            <person name="O'Toole P.W."/>
        </authorList>
    </citation>
    <scope>NUCLEOTIDE SEQUENCE [LARGE SCALE GENOMIC DNA]</scope>
    <source>
        <strain evidence="5 6">DSM 20515</strain>
    </source>
</reference>
<dbReference type="InterPro" id="IPR000524">
    <property type="entry name" value="Tscrpt_reg_HTH_GntR"/>
</dbReference>
<evidence type="ECO:0000256" key="2">
    <source>
        <dbReference type="ARBA" id="ARBA00023125"/>
    </source>
</evidence>
<dbReference type="InterPro" id="IPR033532">
    <property type="entry name" value="AraR_ligand_bind_dom"/>
</dbReference>
<dbReference type="RefSeq" id="WP_054761622.1">
    <property type="nucleotide sequence ID" value="NZ_AYYR01000065.1"/>
</dbReference>
<dbReference type="SMART" id="SM00345">
    <property type="entry name" value="HTH_GNTR"/>
    <property type="match status" value="1"/>
</dbReference>
<name>A0A0R2B6K2_SECCO</name>
<dbReference type="CDD" id="cd07377">
    <property type="entry name" value="WHTH_GntR"/>
    <property type="match status" value="1"/>
</dbReference>
<proteinExistence type="predicted"/>
<dbReference type="InterPro" id="IPR036388">
    <property type="entry name" value="WH-like_DNA-bd_sf"/>
</dbReference>
<dbReference type="SUPFAM" id="SSF46785">
    <property type="entry name" value="Winged helix' DNA-binding domain"/>
    <property type="match status" value="1"/>
</dbReference>
<dbReference type="InterPro" id="IPR036390">
    <property type="entry name" value="WH_DNA-bd_sf"/>
</dbReference>
<evidence type="ECO:0000256" key="1">
    <source>
        <dbReference type="ARBA" id="ARBA00023015"/>
    </source>
</evidence>
<dbReference type="SUPFAM" id="SSF53822">
    <property type="entry name" value="Periplasmic binding protein-like I"/>
    <property type="match status" value="1"/>
</dbReference>
<dbReference type="InterPro" id="IPR028082">
    <property type="entry name" value="Peripla_BP_I"/>
</dbReference>
<dbReference type="PANTHER" id="PTHR30146">
    <property type="entry name" value="LACI-RELATED TRANSCRIPTIONAL REPRESSOR"/>
    <property type="match status" value="1"/>
</dbReference>
<dbReference type="Pfam" id="PF13377">
    <property type="entry name" value="Peripla_BP_3"/>
    <property type="match status" value="1"/>
</dbReference>
<dbReference type="STRING" id="33960.TY91_00410"/>
<dbReference type="PRINTS" id="PR00035">
    <property type="entry name" value="HTHGNTR"/>
</dbReference>
<evidence type="ECO:0000259" key="4">
    <source>
        <dbReference type="PROSITE" id="PS50949"/>
    </source>
</evidence>
<dbReference type="EMBL" id="AYYR01000065">
    <property type="protein sequence ID" value="KRM74993.1"/>
    <property type="molecule type" value="Genomic_DNA"/>
</dbReference>
<dbReference type="PROSITE" id="PS50949">
    <property type="entry name" value="HTH_GNTR"/>
    <property type="match status" value="1"/>
</dbReference>
<evidence type="ECO:0000256" key="3">
    <source>
        <dbReference type="ARBA" id="ARBA00023163"/>
    </source>
</evidence>
<dbReference type="CDD" id="cd01541">
    <property type="entry name" value="PBP1_AraR"/>
    <property type="match status" value="1"/>
</dbReference>
<dbReference type="InterPro" id="IPR046335">
    <property type="entry name" value="LacI/GalR-like_sensor"/>
</dbReference>
<dbReference type="GO" id="GO:0003700">
    <property type="term" value="F:DNA-binding transcription factor activity"/>
    <property type="evidence" value="ECO:0007669"/>
    <property type="project" value="InterPro"/>
</dbReference>
<keyword evidence="2" id="KW-0238">DNA-binding</keyword>
<keyword evidence="1" id="KW-0805">Transcription regulation</keyword>
<protein>
    <submittedName>
        <fullName evidence="5">Transcriptional repressor</fullName>
    </submittedName>
</protein>
<dbReference type="Proteomes" id="UP000051845">
    <property type="component" value="Unassembled WGS sequence"/>
</dbReference>
<dbReference type="Gene3D" id="3.40.50.2300">
    <property type="match status" value="2"/>
</dbReference>
<dbReference type="PATRIC" id="fig|1423733.4.peg.2856"/>
<sequence length="360" mass="40396">MQAKYEMVEEGVKDKILSGEYAIGVKLPTESELMAKYDVSRYTVRRAIGDLENEHLVYRIQGGGMYVNDWQSVKAKEKTNNRMIGIVSTHISDYIFPSIISGADQIISDNGYTTLLANTHNDPQRERRSLITMLDSNVAGLIIEPTQSTIATPNRDLYDKIKELHLPTVFINAKYDSVPGISVTTDDEGALVTLTDYLINQGHERILGVFQVDDAQGVNRMNGFVKAYQQHPTIALKSNVVMYQSKDAIKDVLAQIEDYLKAESRPTAIVCYNDQLAIQVMDLIKSLNLTIPGDVSITGFDDYSLSRYMDPPLTTLAHEKERMGHDAARLLMTMINKEPAESIQYDPELIIRKSVAKRAE</sequence>
<gene>
    <name evidence="5" type="ORF">FC82_GL002734</name>
</gene>